<evidence type="ECO:0000256" key="10">
    <source>
        <dbReference type="ARBA" id="ARBA00068059"/>
    </source>
</evidence>
<evidence type="ECO:0000256" key="9">
    <source>
        <dbReference type="ARBA" id="ARBA00067536"/>
    </source>
</evidence>
<evidence type="ECO:0000256" key="8">
    <source>
        <dbReference type="ARBA" id="ARBA00023288"/>
    </source>
</evidence>
<dbReference type="Pfam" id="PF00026">
    <property type="entry name" value="Asp"/>
    <property type="match status" value="1"/>
</dbReference>
<dbReference type="CDD" id="cd05474">
    <property type="entry name" value="SAP_like"/>
    <property type="match status" value="1"/>
</dbReference>
<dbReference type="GO" id="GO:0004190">
    <property type="term" value="F:aspartic-type endopeptidase activity"/>
    <property type="evidence" value="ECO:0007669"/>
    <property type="project" value="UniProtKB-KW"/>
</dbReference>
<dbReference type="GO" id="GO:0005886">
    <property type="term" value="C:plasma membrane"/>
    <property type="evidence" value="ECO:0007669"/>
    <property type="project" value="UniProtKB-SubCell"/>
</dbReference>
<dbReference type="InterPro" id="IPR021109">
    <property type="entry name" value="Peptidase_aspartic_dom_sf"/>
</dbReference>
<dbReference type="AlphaFoldDB" id="A0AAD4KYB1"/>
<dbReference type="InterPro" id="IPR001969">
    <property type="entry name" value="Aspartic_peptidase_AS"/>
</dbReference>
<keyword evidence="3" id="KW-0472">Membrane</keyword>
<keyword evidence="7 12" id="KW-0378">Hydrolase</keyword>
<evidence type="ECO:0000256" key="4">
    <source>
        <dbReference type="ARBA" id="ARBA00022670"/>
    </source>
</evidence>
<organism evidence="14 15">
    <name type="scientific">Talaromyces proteolyticus</name>
    <dbReference type="NCBI Taxonomy" id="1131652"/>
    <lineage>
        <taxon>Eukaryota</taxon>
        <taxon>Fungi</taxon>
        <taxon>Dikarya</taxon>
        <taxon>Ascomycota</taxon>
        <taxon>Pezizomycotina</taxon>
        <taxon>Eurotiomycetes</taxon>
        <taxon>Eurotiomycetidae</taxon>
        <taxon>Eurotiales</taxon>
        <taxon>Trichocomaceae</taxon>
        <taxon>Talaromyces</taxon>
        <taxon>Talaromyces sect. Bacilispori</taxon>
    </lineage>
</organism>
<dbReference type="SUPFAM" id="SSF50630">
    <property type="entry name" value="Acid proteases"/>
    <property type="match status" value="1"/>
</dbReference>
<evidence type="ECO:0000256" key="11">
    <source>
        <dbReference type="PIRSR" id="PIRSR601461-1"/>
    </source>
</evidence>
<dbReference type="GeneID" id="70240336"/>
<feature type="active site" evidence="11">
    <location>
        <position position="68"/>
    </location>
</feature>
<keyword evidence="3" id="KW-0325">Glycoprotein</keyword>
<protein>
    <recommendedName>
        <fullName evidence="10">Probable aspartic-type endopeptidase OPSB</fullName>
    </recommendedName>
    <alternativeName>
        <fullName evidence="9">Probable aspartic-type endopeptidase opsB</fullName>
    </alternativeName>
</protein>
<feature type="domain" description="Peptidase A1" evidence="13">
    <location>
        <begin position="50"/>
        <end position="378"/>
    </location>
</feature>
<comment type="similarity">
    <text evidence="2 12">Belongs to the peptidase A1 family.</text>
</comment>
<evidence type="ECO:0000256" key="5">
    <source>
        <dbReference type="ARBA" id="ARBA00022729"/>
    </source>
</evidence>
<dbReference type="GO" id="GO:0098552">
    <property type="term" value="C:side of membrane"/>
    <property type="evidence" value="ECO:0007669"/>
    <property type="project" value="UniProtKB-KW"/>
</dbReference>
<evidence type="ECO:0000313" key="14">
    <source>
        <dbReference type="EMBL" id="KAH8703177.1"/>
    </source>
</evidence>
<dbReference type="RefSeq" id="XP_046076195.1">
    <property type="nucleotide sequence ID" value="XM_046210049.1"/>
</dbReference>
<name>A0AAD4KYB1_9EURO</name>
<evidence type="ECO:0000256" key="1">
    <source>
        <dbReference type="ARBA" id="ARBA00004609"/>
    </source>
</evidence>
<keyword evidence="5" id="KW-0732">Signal</keyword>
<dbReference type="InterPro" id="IPR001461">
    <property type="entry name" value="Aspartic_peptidase_A1"/>
</dbReference>
<evidence type="ECO:0000256" key="7">
    <source>
        <dbReference type="ARBA" id="ARBA00022801"/>
    </source>
</evidence>
<dbReference type="InterPro" id="IPR033876">
    <property type="entry name" value="SAP-like"/>
</dbReference>
<evidence type="ECO:0000256" key="6">
    <source>
        <dbReference type="ARBA" id="ARBA00022750"/>
    </source>
</evidence>
<keyword evidence="8" id="KW-0449">Lipoprotein</keyword>
<dbReference type="Proteomes" id="UP001201262">
    <property type="component" value="Unassembled WGS sequence"/>
</dbReference>
<evidence type="ECO:0000313" key="15">
    <source>
        <dbReference type="Proteomes" id="UP001201262"/>
    </source>
</evidence>
<dbReference type="EMBL" id="JAJTJA010000002">
    <property type="protein sequence ID" value="KAH8703177.1"/>
    <property type="molecule type" value="Genomic_DNA"/>
</dbReference>
<dbReference type="Gene3D" id="2.40.70.10">
    <property type="entry name" value="Acid Proteases"/>
    <property type="match status" value="2"/>
</dbReference>
<dbReference type="PANTHER" id="PTHR47966:SF65">
    <property type="entry name" value="ASPARTIC-TYPE ENDOPEPTIDASE"/>
    <property type="match status" value="1"/>
</dbReference>
<feature type="non-terminal residue" evidence="14">
    <location>
        <position position="1"/>
    </location>
</feature>
<sequence>ALSLHKRDIPAVVKLDTQGYRASDAISKDRERIKKDKIVNQNIDNAGNMYLCNVSLGNPAQHLRLILDTGSSDLFCNSASSDLCSSDSSLYCELGTYNASSSSSYKHVNSNFGISYYDGSSASGDYVRDILTIGGATVPNFEFAVAESSSSPGVIGLGYAKNEALINMGGSGYANLPQAMVESGLINSKAYSLWLDDRDTNTGSILFGGVDTRKYSGKLQTLPLVPIHGEYSQFLVNLTDLALDVDGSREETFQSEQLPTLAVLDSGTSSIFLPDSIVSSIYKGLNVTYKSDHGVGYIPCNMANKDIALKFRFGTASISVNIKELFLKQRDTTKLDDNSDPCIMGIHPTGSGTVILGDSFLRSAYVVYDLDNNEISLAKTVFNFSGNGTILEI</sequence>
<dbReference type="PROSITE" id="PS00141">
    <property type="entry name" value="ASP_PROTEASE"/>
    <property type="match status" value="1"/>
</dbReference>
<feature type="active site" evidence="11">
    <location>
        <position position="265"/>
    </location>
</feature>
<comment type="caution">
    <text evidence="14">The sequence shown here is derived from an EMBL/GenBank/DDBJ whole genome shotgun (WGS) entry which is preliminary data.</text>
</comment>
<keyword evidence="6 12" id="KW-0064">Aspartyl protease</keyword>
<reference evidence="14" key="1">
    <citation type="submission" date="2021-12" db="EMBL/GenBank/DDBJ databases">
        <title>Convergent genome expansion in fungi linked to evolution of root-endophyte symbiosis.</title>
        <authorList>
            <consortium name="DOE Joint Genome Institute"/>
            <person name="Ke Y.-H."/>
            <person name="Bonito G."/>
            <person name="Liao H.-L."/>
            <person name="Looney B."/>
            <person name="Rojas-Flechas A."/>
            <person name="Nash J."/>
            <person name="Hameed K."/>
            <person name="Schadt C."/>
            <person name="Martin F."/>
            <person name="Crous P.W."/>
            <person name="Miettinen O."/>
            <person name="Magnuson J.K."/>
            <person name="Labbe J."/>
            <person name="Jacobson D."/>
            <person name="Doktycz M.J."/>
            <person name="Veneault-Fourrey C."/>
            <person name="Kuo A."/>
            <person name="Mondo S."/>
            <person name="Calhoun S."/>
            <person name="Riley R."/>
            <person name="Ohm R."/>
            <person name="LaButti K."/>
            <person name="Andreopoulos B."/>
            <person name="Pangilinan J."/>
            <person name="Nolan M."/>
            <person name="Tritt A."/>
            <person name="Clum A."/>
            <person name="Lipzen A."/>
            <person name="Daum C."/>
            <person name="Barry K."/>
            <person name="Grigoriev I.V."/>
            <person name="Vilgalys R."/>
        </authorList>
    </citation>
    <scope>NUCLEOTIDE SEQUENCE</scope>
    <source>
        <strain evidence="14">PMI_201</strain>
    </source>
</reference>
<dbReference type="GO" id="GO:0006508">
    <property type="term" value="P:proteolysis"/>
    <property type="evidence" value="ECO:0007669"/>
    <property type="project" value="UniProtKB-KW"/>
</dbReference>
<evidence type="ECO:0000259" key="13">
    <source>
        <dbReference type="PROSITE" id="PS51767"/>
    </source>
</evidence>
<dbReference type="InterPro" id="IPR033121">
    <property type="entry name" value="PEPTIDASE_A1"/>
</dbReference>
<proteinExistence type="inferred from homology"/>
<dbReference type="PRINTS" id="PR00792">
    <property type="entry name" value="PEPSIN"/>
</dbReference>
<keyword evidence="15" id="KW-1185">Reference proteome</keyword>
<keyword evidence="4 12" id="KW-0645">Protease</keyword>
<gene>
    <name evidence="14" type="ORF">BGW36DRAFT_258731</name>
</gene>
<dbReference type="PROSITE" id="PS51767">
    <property type="entry name" value="PEPTIDASE_A1"/>
    <property type="match status" value="1"/>
</dbReference>
<dbReference type="PANTHER" id="PTHR47966">
    <property type="entry name" value="BETA-SITE APP-CLEAVING ENZYME, ISOFORM A-RELATED"/>
    <property type="match status" value="1"/>
</dbReference>
<dbReference type="FunFam" id="2.40.70.10:FF:000011">
    <property type="entry name" value="Aspartic protease"/>
    <property type="match status" value="1"/>
</dbReference>
<evidence type="ECO:0000256" key="3">
    <source>
        <dbReference type="ARBA" id="ARBA00022622"/>
    </source>
</evidence>
<evidence type="ECO:0000256" key="2">
    <source>
        <dbReference type="ARBA" id="ARBA00007447"/>
    </source>
</evidence>
<feature type="non-terminal residue" evidence="14">
    <location>
        <position position="393"/>
    </location>
</feature>
<accession>A0AAD4KYB1</accession>
<keyword evidence="3" id="KW-0336">GPI-anchor</keyword>
<evidence type="ECO:0000256" key="12">
    <source>
        <dbReference type="RuleBase" id="RU000454"/>
    </source>
</evidence>
<comment type="subcellular location">
    <subcellularLocation>
        <location evidence="1">Cell membrane</location>
        <topology evidence="1">Lipid-anchor</topology>
        <topology evidence="1">GPI-anchor</topology>
    </subcellularLocation>
</comment>